<protein>
    <recommendedName>
        <fullName evidence="1">DUF5615 domain-containing protein</fullName>
    </recommendedName>
</protein>
<evidence type="ECO:0000313" key="2">
    <source>
        <dbReference type="EMBL" id="RAW15704.1"/>
    </source>
</evidence>
<proteinExistence type="predicted"/>
<keyword evidence="3" id="KW-1185">Reference proteome</keyword>
<dbReference type="Pfam" id="PF18480">
    <property type="entry name" value="DUF5615"/>
    <property type="match status" value="1"/>
</dbReference>
<comment type="caution">
    <text evidence="2">The sequence shown here is derived from an EMBL/GenBank/DDBJ whole genome shotgun (WGS) entry which is preliminary data.</text>
</comment>
<evidence type="ECO:0000313" key="3">
    <source>
        <dbReference type="Proteomes" id="UP000250462"/>
    </source>
</evidence>
<feature type="domain" description="DUF5615" evidence="1">
    <location>
        <begin position="30"/>
        <end position="106"/>
    </location>
</feature>
<organism evidence="2 3">
    <name type="scientific">Phytoactinopolyspora halophila</name>
    <dbReference type="NCBI Taxonomy" id="1981511"/>
    <lineage>
        <taxon>Bacteria</taxon>
        <taxon>Bacillati</taxon>
        <taxon>Actinomycetota</taxon>
        <taxon>Actinomycetes</taxon>
        <taxon>Jiangellales</taxon>
        <taxon>Jiangellaceae</taxon>
        <taxon>Phytoactinopolyspora</taxon>
    </lineage>
</organism>
<dbReference type="AlphaFoldDB" id="A0A329QTF9"/>
<dbReference type="Proteomes" id="UP000250462">
    <property type="component" value="Unassembled WGS sequence"/>
</dbReference>
<dbReference type="EMBL" id="QMIG01000005">
    <property type="protein sequence ID" value="RAW15704.1"/>
    <property type="molecule type" value="Genomic_DNA"/>
</dbReference>
<reference evidence="2 3" key="1">
    <citation type="submission" date="2018-06" db="EMBL/GenBank/DDBJ databases">
        <title>Phytoactinopolyspora halophila sp. nov., a novel halophilic actinomycete isolated from a saline soil in China.</title>
        <authorList>
            <person name="Tang S.-K."/>
        </authorList>
    </citation>
    <scope>NUCLEOTIDE SEQUENCE [LARGE SCALE GENOMIC DNA]</scope>
    <source>
        <strain evidence="2 3">YIM 96934</strain>
    </source>
</reference>
<evidence type="ECO:0000259" key="1">
    <source>
        <dbReference type="Pfam" id="PF18480"/>
    </source>
</evidence>
<dbReference type="InterPro" id="IPR041049">
    <property type="entry name" value="DUF5615"/>
</dbReference>
<sequence>MKQRGDFLLRPARQQLRQQPLQSIDGLDPVDEHYPAWLADDLTTRGIDAVALTAHRPELRGVDGRRVLQAAVAESRVVVTEDVTTFSAAMAAVPDHVGVIYCHHARFPRTRPGLNLLHKGLVAFVADPPDGLGKHPIVWWLAA</sequence>
<feature type="non-terminal residue" evidence="2">
    <location>
        <position position="143"/>
    </location>
</feature>
<gene>
    <name evidence="2" type="ORF">DPM12_08650</name>
</gene>
<dbReference type="RefSeq" id="WP_112257905.1">
    <property type="nucleotide sequence ID" value="NZ_QMIG01000005.1"/>
</dbReference>
<accession>A0A329QTF9</accession>
<name>A0A329QTF9_9ACTN</name>